<evidence type="ECO:0000313" key="1">
    <source>
        <dbReference type="EMBL" id="OYR56651.1"/>
    </source>
</evidence>
<reference evidence="1 2" key="1">
    <citation type="journal article" date="2014" name="Front. Microbiol.">
        <title>Population and genomic analysis of the genus Halorubrum.</title>
        <authorList>
            <person name="Fullmer M.S."/>
            <person name="Soucy S.M."/>
            <person name="Swithers K.S."/>
            <person name="Makkay A.M."/>
            <person name="Wheeler R."/>
            <person name="Ventosa A."/>
            <person name="Gogarten J.P."/>
            <person name="Papke R.T."/>
        </authorList>
    </citation>
    <scope>NUCLEOTIDE SEQUENCE [LARGE SCALE GENOMIC DNA]</scope>
    <source>
        <strain evidence="1 2">Cb34</strain>
    </source>
</reference>
<keyword evidence="2" id="KW-1185">Reference proteome</keyword>
<dbReference type="Proteomes" id="UP000216308">
    <property type="component" value="Unassembled WGS sequence"/>
</dbReference>
<name>A0A256IJC3_9EURY</name>
<gene>
    <name evidence="1" type="ORF">DJ70_08015</name>
</gene>
<evidence type="ECO:0000313" key="2">
    <source>
        <dbReference type="Proteomes" id="UP000216308"/>
    </source>
</evidence>
<protein>
    <submittedName>
        <fullName evidence="1">Uncharacterized protein</fullName>
    </submittedName>
</protein>
<accession>A0A256IJC3</accession>
<comment type="caution">
    <text evidence="1">The sequence shown here is derived from an EMBL/GenBank/DDBJ whole genome shotgun (WGS) entry which is preliminary data.</text>
</comment>
<dbReference type="AlphaFoldDB" id="A0A256IJC3"/>
<organism evidence="1 2">
    <name type="scientific">Halorubrum halodurans</name>
    <dbReference type="NCBI Taxonomy" id="1383851"/>
    <lineage>
        <taxon>Archaea</taxon>
        <taxon>Methanobacteriati</taxon>
        <taxon>Methanobacteriota</taxon>
        <taxon>Stenosarchaea group</taxon>
        <taxon>Halobacteria</taxon>
        <taxon>Halobacteriales</taxon>
        <taxon>Haloferacaceae</taxon>
        <taxon>Halorubrum</taxon>
    </lineage>
</organism>
<proteinExistence type="predicted"/>
<sequence>MELGTIRSDALELIETNDELQRHIQEDGSVHLGAVSDNVREELLDTFEPSDTTDDDNGNQ</sequence>
<dbReference type="EMBL" id="NHPJ01000081">
    <property type="protein sequence ID" value="OYR56651.1"/>
    <property type="molecule type" value="Genomic_DNA"/>
</dbReference>